<keyword evidence="4" id="KW-0472">Membrane</keyword>
<dbReference type="InterPro" id="IPR028096">
    <property type="entry name" value="EfeO_Cupredoxin"/>
</dbReference>
<dbReference type="PANTHER" id="PTHR38439:SF3">
    <property type="entry name" value="COPPER-RESISTANT CUPROPROTEIN COPI"/>
    <property type="match status" value="1"/>
</dbReference>
<evidence type="ECO:0000256" key="2">
    <source>
        <dbReference type="ARBA" id="ARBA00023008"/>
    </source>
</evidence>
<keyword evidence="2" id="KW-0186">Copper</keyword>
<evidence type="ECO:0000313" key="6">
    <source>
        <dbReference type="EMBL" id="OGG59718.1"/>
    </source>
</evidence>
<evidence type="ECO:0000256" key="3">
    <source>
        <dbReference type="SAM" id="MobiDB-lite"/>
    </source>
</evidence>
<dbReference type="InterPro" id="IPR033138">
    <property type="entry name" value="Cu_oxidase_CS"/>
</dbReference>
<dbReference type="InterPro" id="IPR050845">
    <property type="entry name" value="Cu-binding_ET"/>
</dbReference>
<name>A0A1F6DE67_9BACT</name>
<keyword evidence="4" id="KW-0812">Transmembrane</keyword>
<evidence type="ECO:0000259" key="5">
    <source>
        <dbReference type="Pfam" id="PF13473"/>
    </source>
</evidence>
<keyword evidence="4" id="KW-1133">Transmembrane helix</keyword>
<dbReference type="EMBL" id="MFLA01000016">
    <property type="protein sequence ID" value="OGG59718.1"/>
    <property type="molecule type" value="Genomic_DNA"/>
</dbReference>
<evidence type="ECO:0000313" key="7">
    <source>
        <dbReference type="Proteomes" id="UP000176377"/>
    </source>
</evidence>
<reference evidence="6 7" key="1">
    <citation type="journal article" date="2016" name="Nat. Commun.">
        <title>Thousands of microbial genomes shed light on interconnected biogeochemical processes in an aquifer system.</title>
        <authorList>
            <person name="Anantharaman K."/>
            <person name="Brown C.T."/>
            <person name="Hug L.A."/>
            <person name="Sharon I."/>
            <person name="Castelle C.J."/>
            <person name="Probst A.J."/>
            <person name="Thomas B.C."/>
            <person name="Singh A."/>
            <person name="Wilkins M.J."/>
            <person name="Karaoz U."/>
            <person name="Brodie E.L."/>
            <person name="Williams K.H."/>
            <person name="Hubbard S.S."/>
            <person name="Banfield J.F."/>
        </authorList>
    </citation>
    <scope>NUCLEOTIDE SEQUENCE [LARGE SCALE GENOMIC DNA]</scope>
</reference>
<dbReference type="Pfam" id="PF13473">
    <property type="entry name" value="Cupredoxin_1"/>
    <property type="match status" value="1"/>
</dbReference>
<evidence type="ECO:0000256" key="1">
    <source>
        <dbReference type="ARBA" id="ARBA00022723"/>
    </source>
</evidence>
<feature type="compositionally biased region" description="Low complexity" evidence="3">
    <location>
        <begin position="47"/>
        <end position="66"/>
    </location>
</feature>
<dbReference type="AlphaFoldDB" id="A0A1F6DE67"/>
<comment type="caution">
    <text evidence="6">The sequence shown here is derived from an EMBL/GenBank/DDBJ whole genome shotgun (WGS) entry which is preliminary data.</text>
</comment>
<accession>A0A1F6DE67</accession>
<dbReference type="PANTHER" id="PTHR38439">
    <property type="entry name" value="AURACYANIN-B"/>
    <property type="match status" value="1"/>
</dbReference>
<gene>
    <name evidence="6" type="ORF">A2765_03965</name>
</gene>
<organism evidence="6 7">
    <name type="scientific">Candidatus Kaiserbacteria bacterium RIFCSPHIGHO2_01_FULL_56_24</name>
    <dbReference type="NCBI Taxonomy" id="1798487"/>
    <lineage>
        <taxon>Bacteria</taxon>
        <taxon>Candidatus Kaiseribacteriota</taxon>
    </lineage>
</organism>
<protein>
    <recommendedName>
        <fullName evidence="5">EfeO-type cupredoxin-like domain-containing protein</fullName>
    </recommendedName>
</protein>
<keyword evidence="1" id="KW-0479">Metal-binding</keyword>
<feature type="region of interest" description="Disordered" evidence="3">
    <location>
        <begin position="27"/>
        <end position="73"/>
    </location>
</feature>
<dbReference type="InterPro" id="IPR008972">
    <property type="entry name" value="Cupredoxin"/>
</dbReference>
<dbReference type="GO" id="GO:0046872">
    <property type="term" value="F:metal ion binding"/>
    <property type="evidence" value="ECO:0007669"/>
    <property type="project" value="UniProtKB-KW"/>
</dbReference>
<evidence type="ECO:0000256" key="4">
    <source>
        <dbReference type="SAM" id="Phobius"/>
    </source>
</evidence>
<dbReference type="Proteomes" id="UP000176377">
    <property type="component" value="Unassembled WGS sequence"/>
</dbReference>
<feature type="domain" description="EfeO-type cupredoxin-like" evidence="5">
    <location>
        <begin position="77"/>
        <end position="168"/>
    </location>
</feature>
<dbReference type="Gene3D" id="2.60.40.420">
    <property type="entry name" value="Cupredoxins - blue copper proteins"/>
    <property type="match status" value="1"/>
</dbReference>
<dbReference type="PROSITE" id="PS00079">
    <property type="entry name" value="MULTICOPPER_OXIDASE1"/>
    <property type="match status" value="1"/>
</dbReference>
<dbReference type="SUPFAM" id="SSF49503">
    <property type="entry name" value="Cupredoxins"/>
    <property type="match status" value="1"/>
</dbReference>
<proteinExistence type="predicted"/>
<feature type="transmembrane region" description="Helical" evidence="4">
    <location>
        <begin position="5"/>
        <end position="21"/>
    </location>
</feature>
<sequence length="169" mass="17574">MKGLIALIVAIIVIGGGYYWYTTQQAPEGSSVEEMTETAPETGSEAGTQPDTTSTTPPSSDTSGTGVNVGASASVSTGTTKEFTVTGKNFSFAPSTMTVKKGDTVKITFVNSAGTHDLRVDGYNVGTKTIQGGTQETITFVADKVGSFEYYCSIGNHRAMGMKGTLTVQ</sequence>